<accession>A0A3D9G0V2</accession>
<evidence type="ECO:0000313" key="2">
    <source>
        <dbReference type="Proteomes" id="UP000257004"/>
    </source>
</evidence>
<dbReference type="OrthoDB" id="1148517at2"/>
<protein>
    <recommendedName>
        <fullName evidence="3">Secreted protein</fullName>
    </recommendedName>
</protein>
<keyword evidence="2" id="KW-1185">Reference proteome</keyword>
<evidence type="ECO:0008006" key="3">
    <source>
        <dbReference type="Google" id="ProtNLM"/>
    </source>
</evidence>
<proteinExistence type="predicted"/>
<comment type="caution">
    <text evidence="1">The sequence shown here is derived from an EMBL/GenBank/DDBJ whole genome shotgun (WGS) entry which is preliminary data.</text>
</comment>
<sequence length="197" mass="22141">MKKLAFIIIISISVQVSAQNELDKKFKPIPAKNAEQKEVIPPKEIAPKIDPPAPVAAPDPLQINPEELFSNPNLYKKDANVPGIFYRRNQYLGGFKTKAFVSTIRFRDAAFVDGDKIKIYLNDQLVEPEVTLNGDFKEFKIKLTDGRNKIDFEAINEGFASPNTAEFEVYDDKGKVITSSQWNVGTGYKAAIILYKE</sequence>
<gene>
    <name evidence="1" type="ORF">BD847_0739</name>
</gene>
<dbReference type="Proteomes" id="UP000257004">
    <property type="component" value="Unassembled WGS sequence"/>
</dbReference>
<reference evidence="1 2" key="1">
    <citation type="submission" date="2018-07" db="EMBL/GenBank/DDBJ databases">
        <title>Genomic Encyclopedia of Archaeal and Bacterial Type Strains, Phase II (KMG-II): from individual species to whole genera.</title>
        <authorList>
            <person name="Goeker M."/>
        </authorList>
    </citation>
    <scope>NUCLEOTIDE SEQUENCE [LARGE SCALE GENOMIC DNA]</scope>
    <source>
        <strain evidence="1 2">DSM 25795</strain>
    </source>
</reference>
<dbReference type="AlphaFoldDB" id="A0A3D9G0V2"/>
<dbReference type="EMBL" id="QRDQ01000007">
    <property type="protein sequence ID" value="RED26814.1"/>
    <property type="molecule type" value="Genomic_DNA"/>
</dbReference>
<organism evidence="1 2">
    <name type="scientific">Flavobacterium cutihirudinis</name>
    <dbReference type="NCBI Taxonomy" id="1265740"/>
    <lineage>
        <taxon>Bacteria</taxon>
        <taxon>Pseudomonadati</taxon>
        <taxon>Bacteroidota</taxon>
        <taxon>Flavobacteriia</taxon>
        <taxon>Flavobacteriales</taxon>
        <taxon>Flavobacteriaceae</taxon>
        <taxon>Flavobacterium</taxon>
    </lineage>
</organism>
<name>A0A3D9G0V2_9FLAO</name>
<dbReference type="RefSeq" id="WP_115886893.1">
    <property type="nucleotide sequence ID" value="NZ_QRDQ01000007.1"/>
</dbReference>
<evidence type="ECO:0000313" key="1">
    <source>
        <dbReference type="EMBL" id="RED26814.1"/>
    </source>
</evidence>